<reference evidence="1 2" key="1">
    <citation type="submission" date="2008-05" db="EMBL/GenBank/DDBJ databases">
        <authorList>
            <person name="Bonnell L."/>
            <person name="Offner S."/>
            <person name="Houtz J.M."/>
            <person name="Pedulla M.L."/>
            <person name="Weber R.J."/>
            <person name="Chambers R.A."/>
            <person name="Jacobs-Sera D."/>
            <person name="Hendrix R.W."/>
            <person name="Hatfull G.F."/>
        </authorList>
    </citation>
    <scope>NUCLEOTIDE SEQUENCE [LARGE SCALE GENOMIC DNA]</scope>
</reference>
<gene>
    <name evidence="1" type="primary">3</name>
    <name evidence="1" type="ORF">Jasper_3</name>
</gene>
<dbReference type="KEGG" id="vg:6417425"/>
<keyword evidence="2" id="KW-1185">Reference proteome</keyword>
<proteinExistence type="predicted"/>
<sequence>MTVEDLIFELTSIPADLEVLVNYGSGLRGPGVALLQVDGRQIVVL</sequence>
<evidence type="ECO:0000313" key="2">
    <source>
        <dbReference type="Proteomes" id="UP000001210"/>
    </source>
</evidence>
<name>B3VGP1_9CAUD</name>
<dbReference type="Proteomes" id="UP000001210">
    <property type="component" value="Segment"/>
</dbReference>
<dbReference type="GeneID" id="6417425"/>
<organism evidence="1 2">
    <name type="scientific">Mycobacterium phage Jasper</name>
    <dbReference type="NCBI Taxonomy" id="2914014"/>
    <lineage>
        <taxon>Viruses</taxon>
        <taxon>Duplodnaviria</taxon>
        <taxon>Heunggongvirae</taxon>
        <taxon>Uroviricota</taxon>
        <taxon>Caudoviricetes</taxon>
        <taxon>Fromanvirus</taxon>
        <taxon>Fromanvirus jasper</taxon>
    </lineage>
</organism>
<dbReference type="EMBL" id="EU744251">
    <property type="protein sequence ID" value="ACE80018.1"/>
    <property type="molecule type" value="Genomic_DNA"/>
</dbReference>
<evidence type="ECO:0000313" key="1">
    <source>
        <dbReference type="EMBL" id="ACE80018.1"/>
    </source>
</evidence>
<dbReference type="RefSeq" id="YP_001994550.1">
    <property type="nucleotide sequence ID" value="NC_011020.1"/>
</dbReference>
<accession>B3VGP1</accession>
<protein>
    <submittedName>
        <fullName evidence="1">Uncharacterized protein</fullName>
    </submittedName>
</protein>